<dbReference type="InterPro" id="IPR050955">
    <property type="entry name" value="Plant_Biomass_Hydrol_Est"/>
</dbReference>
<dbReference type="RefSeq" id="WP_099916679.1">
    <property type="nucleotide sequence ID" value="NZ_BMHS01000021.1"/>
</dbReference>
<keyword evidence="1" id="KW-0732">Signal</keyword>
<name>A0A2G8SZF7_9BURK</name>
<keyword evidence="5" id="KW-1185">Reference proteome</keyword>
<dbReference type="EMBL" id="PDOB01000023">
    <property type="protein sequence ID" value="PIL39154.1"/>
    <property type="molecule type" value="Genomic_DNA"/>
</dbReference>
<dbReference type="PANTHER" id="PTHR43037:SF1">
    <property type="entry name" value="BLL1128 PROTEIN"/>
    <property type="match status" value="1"/>
</dbReference>
<dbReference type="OrthoDB" id="9767239at2"/>
<dbReference type="InterPro" id="IPR010126">
    <property type="entry name" value="Esterase_phb"/>
</dbReference>
<organism evidence="4 5">
    <name type="scientific">Massilia psychrophila</name>
    <dbReference type="NCBI Taxonomy" id="1603353"/>
    <lineage>
        <taxon>Bacteria</taxon>
        <taxon>Pseudomonadati</taxon>
        <taxon>Pseudomonadota</taxon>
        <taxon>Betaproteobacteria</taxon>
        <taxon>Burkholderiales</taxon>
        <taxon>Oxalobacteraceae</taxon>
        <taxon>Telluria group</taxon>
        <taxon>Massilia</taxon>
    </lineage>
</organism>
<evidence type="ECO:0000313" key="4">
    <source>
        <dbReference type="EMBL" id="PIL39154.1"/>
    </source>
</evidence>
<dbReference type="GO" id="GO:0016787">
    <property type="term" value="F:hydrolase activity"/>
    <property type="evidence" value="ECO:0007669"/>
    <property type="project" value="UniProtKB-KW"/>
</dbReference>
<dbReference type="Proteomes" id="UP000228593">
    <property type="component" value="Unassembled WGS sequence"/>
</dbReference>
<keyword evidence="2" id="KW-0378">Hydrolase</keyword>
<evidence type="ECO:0000256" key="3">
    <source>
        <dbReference type="SAM" id="MobiDB-lite"/>
    </source>
</evidence>
<reference evidence="4 5" key="1">
    <citation type="submission" date="2017-10" db="EMBL/GenBank/DDBJ databases">
        <title>Massilia psychrophilum sp. nov., a novel purple-pigmented bacterium isolated from Tianshan glacier, Xinjiang Municipality, China.</title>
        <authorList>
            <person name="Wang H."/>
        </authorList>
    </citation>
    <scope>NUCLEOTIDE SEQUENCE [LARGE SCALE GENOMIC DNA]</scope>
    <source>
        <strain evidence="4 5">JCM 30813</strain>
    </source>
</reference>
<feature type="compositionally biased region" description="Basic residues" evidence="3">
    <location>
        <begin position="36"/>
        <end position="46"/>
    </location>
</feature>
<dbReference type="Pfam" id="PF10503">
    <property type="entry name" value="Esterase_PHB"/>
    <property type="match status" value="1"/>
</dbReference>
<evidence type="ECO:0000256" key="2">
    <source>
        <dbReference type="ARBA" id="ARBA00022801"/>
    </source>
</evidence>
<dbReference type="SUPFAM" id="SSF53474">
    <property type="entry name" value="alpha/beta-Hydrolases"/>
    <property type="match status" value="1"/>
</dbReference>
<gene>
    <name evidence="4" type="ORF">CR103_14435</name>
</gene>
<proteinExistence type="predicted"/>
<sequence>MVKASSLFLRSLLRAGNKQQRSVARAIGTLLVPPKPKPKRKAKPRLTPKAVTVATSTAPLKSKPAHPMVAARAEGKWLASHYAGSSGGNPMRMRRLGYWLYLPDRSPAQTVAAPSLPLIVMLHGCDQTATSFAAGTRMNQLADSAGCAVVYPQQALGTHPRRCWKWYDRATQQGGGDVPLIVGIIHQVSAAYPIDRSRIYICGMSAGAGMANIVALNHPELFAALGLHSGPIFGAGHSTIGALGVMQHGAGARVDGAIEEMLDKRTVSGSGAVFPPLPTILIQGEDDHVVRPINQIQLARQAMLVNALPADSVEKLALKPGNRRRHGYQLRDVYRGRKVMLRVARIAELKHAWSGGDGKVAFNSGRGPEAGKMMLDFFSRHRRSA</sequence>
<dbReference type="GO" id="GO:0005576">
    <property type="term" value="C:extracellular region"/>
    <property type="evidence" value="ECO:0007669"/>
    <property type="project" value="InterPro"/>
</dbReference>
<comment type="caution">
    <text evidence="4">The sequence shown here is derived from an EMBL/GenBank/DDBJ whole genome shotgun (WGS) entry which is preliminary data.</text>
</comment>
<evidence type="ECO:0000313" key="5">
    <source>
        <dbReference type="Proteomes" id="UP000228593"/>
    </source>
</evidence>
<dbReference type="NCBIfam" id="TIGR01840">
    <property type="entry name" value="esterase_phb"/>
    <property type="match status" value="1"/>
</dbReference>
<feature type="region of interest" description="Disordered" evidence="3">
    <location>
        <begin position="33"/>
        <end position="66"/>
    </location>
</feature>
<dbReference type="Gene3D" id="3.40.50.1820">
    <property type="entry name" value="alpha/beta hydrolase"/>
    <property type="match status" value="1"/>
</dbReference>
<dbReference type="AlphaFoldDB" id="A0A2G8SZF7"/>
<dbReference type="PANTHER" id="PTHR43037">
    <property type="entry name" value="UNNAMED PRODUCT-RELATED"/>
    <property type="match status" value="1"/>
</dbReference>
<accession>A0A2G8SZF7</accession>
<protein>
    <submittedName>
        <fullName evidence="4">PHB depolymerase esterase</fullName>
    </submittedName>
</protein>
<dbReference type="InterPro" id="IPR029058">
    <property type="entry name" value="AB_hydrolase_fold"/>
</dbReference>
<evidence type="ECO:0000256" key="1">
    <source>
        <dbReference type="ARBA" id="ARBA00022729"/>
    </source>
</evidence>